<accession>A0ABU3UA39</accession>
<dbReference type="InterPro" id="IPR027385">
    <property type="entry name" value="Beta-barrel_OMP"/>
</dbReference>
<dbReference type="RefSeq" id="WP_316663447.1">
    <property type="nucleotide sequence ID" value="NZ_JAWHTF010000010.1"/>
</dbReference>
<protein>
    <submittedName>
        <fullName evidence="3">Outer membrane beta-barrel protein</fullName>
    </submittedName>
</protein>
<dbReference type="SUPFAM" id="SSF56925">
    <property type="entry name" value="OMPA-like"/>
    <property type="match status" value="1"/>
</dbReference>
<dbReference type="Proteomes" id="UP001268651">
    <property type="component" value="Unassembled WGS sequence"/>
</dbReference>
<name>A0ABU3UA39_9FLAO</name>
<proteinExistence type="predicted"/>
<feature type="domain" description="Outer membrane protein beta-barrel" evidence="2">
    <location>
        <begin position="5"/>
        <end position="151"/>
    </location>
</feature>
<gene>
    <name evidence="3" type="ORF">RXV94_13955</name>
</gene>
<dbReference type="EMBL" id="JAWHTF010000010">
    <property type="protein sequence ID" value="MDU8887272.1"/>
    <property type="molecule type" value="Genomic_DNA"/>
</dbReference>
<dbReference type="InterPro" id="IPR011250">
    <property type="entry name" value="OMP/PagP_B-barrel"/>
</dbReference>
<dbReference type="Pfam" id="PF13505">
    <property type="entry name" value="OMP_b-brl"/>
    <property type="match status" value="1"/>
</dbReference>
<keyword evidence="4" id="KW-1185">Reference proteome</keyword>
<evidence type="ECO:0000256" key="1">
    <source>
        <dbReference type="ARBA" id="ARBA00022729"/>
    </source>
</evidence>
<organism evidence="3 4">
    <name type="scientific">Gilvirhabdus luticola</name>
    <dbReference type="NCBI Taxonomy" id="3079858"/>
    <lineage>
        <taxon>Bacteria</taxon>
        <taxon>Pseudomonadati</taxon>
        <taxon>Bacteroidota</taxon>
        <taxon>Flavobacteriia</taxon>
        <taxon>Flavobacteriales</taxon>
        <taxon>Flavobacteriaceae</taxon>
        <taxon>Gilvirhabdus</taxon>
    </lineage>
</organism>
<evidence type="ECO:0000313" key="4">
    <source>
        <dbReference type="Proteomes" id="UP001268651"/>
    </source>
</evidence>
<reference evidence="3 4" key="1">
    <citation type="submission" date="2023-10" db="EMBL/GenBank/DDBJ databases">
        <title>Marimonas sp. nov. isolated from tidal mud flat.</title>
        <authorList>
            <person name="Jaincy N.J."/>
            <person name="Srinivasan S."/>
            <person name="Lee S.-S."/>
        </authorList>
    </citation>
    <scope>NUCLEOTIDE SEQUENCE [LARGE SCALE GENOMIC DNA]</scope>
    <source>
        <strain evidence="3 4">MJ-SS3</strain>
    </source>
</reference>
<evidence type="ECO:0000313" key="3">
    <source>
        <dbReference type="EMBL" id="MDU8887272.1"/>
    </source>
</evidence>
<keyword evidence="1" id="KW-0732">Signal</keyword>
<comment type="caution">
    <text evidence="3">The sequence shown here is derived from an EMBL/GenBank/DDBJ whole genome shotgun (WGS) entry which is preliminary data.</text>
</comment>
<evidence type="ECO:0000259" key="2">
    <source>
        <dbReference type="Pfam" id="PF13505"/>
    </source>
</evidence>
<sequence length="155" mass="16231">MLSFMTAQAQGFKVGANVGLPIGDASDGYSFNITLDVNFIWEVSEDFGAGIATGYSHNFGESVNLSPGISIDIDDASFIPISGAARYNVSEKFVLGADLGYSIGISPSGNDGGFYYAPRMQYALSESLDLVAAYRGVSLDGGSLDVITLGLEFAL</sequence>